<organism evidence="15 16">
    <name type="scientific">Ambrosia artemisiifolia</name>
    <name type="common">Common ragweed</name>
    <dbReference type="NCBI Taxonomy" id="4212"/>
    <lineage>
        <taxon>Eukaryota</taxon>
        <taxon>Viridiplantae</taxon>
        <taxon>Streptophyta</taxon>
        <taxon>Embryophyta</taxon>
        <taxon>Tracheophyta</taxon>
        <taxon>Spermatophyta</taxon>
        <taxon>Magnoliopsida</taxon>
        <taxon>eudicotyledons</taxon>
        <taxon>Gunneridae</taxon>
        <taxon>Pentapetalae</taxon>
        <taxon>asterids</taxon>
        <taxon>campanulids</taxon>
        <taxon>Asterales</taxon>
        <taxon>Asteraceae</taxon>
        <taxon>Asteroideae</taxon>
        <taxon>Heliantheae alliance</taxon>
        <taxon>Heliantheae</taxon>
        <taxon>Ambrosia</taxon>
    </lineage>
</organism>
<gene>
    <name evidence="15" type="ORF">M8C21_023084</name>
</gene>
<evidence type="ECO:0000256" key="8">
    <source>
        <dbReference type="ARBA" id="ARBA00022692"/>
    </source>
</evidence>
<dbReference type="Gene3D" id="1.20.1530.20">
    <property type="match status" value="1"/>
</dbReference>
<keyword evidence="11 14" id="KW-0472">Membrane</keyword>
<keyword evidence="9" id="KW-0809">Transit peptide</keyword>
<dbReference type="GO" id="GO:0009941">
    <property type="term" value="C:chloroplast envelope"/>
    <property type="evidence" value="ECO:0007669"/>
    <property type="project" value="UniProtKB-SubCell"/>
</dbReference>
<evidence type="ECO:0000256" key="9">
    <source>
        <dbReference type="ARBA" id="ARBA00022946"/>
    </source>
</evidence>
<evidence type="ECO:0000256" key="13">
    <source>
        <dbReference type="ARBA" id="ARBA00076034"/>
    </source>
</evidence>
<feature type="transmembrane region" description="Helical" evidence="14">
    <location>
        <begin position="128"/>
        <end position="150"/>
    </location>
</feature>
<evidence type="ECO:0000313" key="16">
    <source>
        <dbReference type="Proteomes" id="UP001206925"/>
    </source>
</evidence>
<dbReference type="EMBL" id="JAMZMK010010821">
    <property type="protein sequence ID" value="KAI7730247.1"/>
    <property type="molecule type" value="Genomic_DNA"/>
</dbReference>
<proteinExistence type="inferred from homology"/>
<keyword evidence="5" id="KW-0813">Transport</keyword>
<dbReference type="InterPro" id="IPR016833">
    <property type="entry name" value="Put_Na-Bile_cotransptr"/>
</dbReference>
<protein>
    <recommendedName>
        <fullName evidence="12">Probable sodium/metabolite cotransporter BASS4, chloroplastic</fullName>
    </recommendedName>
    <alternativeName>
        <fullName evidence="13">Bile acid-sodium symporter family protein 4</fullName>
    </alternativeName>
</protein>
<evidence type="ECO:0000256" key="6">
    <source>
        <dbReference type="ARBA" id="ARBA00022528"/>
    </source>
</evidence>
<evidence type="ECO:0000256" key="3">
    <source>
        <dbReference type="ARBA" id="ARBA00004141"/>
    </source>
</evidence>
<evidence type="ECO:0000256" key="7">
    <source>
        <dbReference type="ARBA" id="ARBA00022640"/>
    </source>
</evidence>
<evidence type="ECO:0000256" key="2">
    <source>
        <dbReference type="ARBA" id="ARBA00004119"/>
    </source>
</evidence>
<evidence type="ECO:0000256" key="1">
    <source>
        <dbReference type="ARBA" id="ARBA00003198"/>
    </source>
</evidence>
<keyword evidence="16" id="KW-1185">Reference proteome</keyword>
<evidence type="ECO:0000313" key="15">
    <source>
        <dbReference type="EMBL" id="KAI7730247.1"/>
    </source>
</evidence>
<keyword evidence="6" id="KW-0150">Chloroplast</keyword>
<keyword evidence="8 14" id="KW-0812">Transmembrane</keyword>
<evidence type="ECO:0000256" key="10">
    <source>
        <dbReference type="ARBA" id="ARBA00022989"/>
    </source>
</evidence>
<feature type="transmembrane region" description="Helical" evidence="14">
    <location>
        <begin position="189"/>
        <end position="214"/>
    </location>
</feature>
<feature type="non-terminal residue" evidence="15">
    <location>
        <position position="480"/>
    </location>
</feature>
<evidence type="ECO:0000256" key="12">
    <source>
        <dbReference type="ARBA" id="ARBA00067138"/>
    </source>
</evidence>
<comment type="function">
    <text evidence="1">May function as sodium-coupled metabolite transporter across the chloroplast envelope.</text>
</comment>
<evidence type="ECO:0000256" key="4">
    <source>
        <dbReference type="ARBA" id="ARBA00006528"/>
    </source>
</evidence>
<accession>A0AAD5BV70</accession>
<feature type="transmembrane region" description="Helical" evidence="14">
    <location>
        <begin position="86"/>
        <end position="108"/>
    </location>
</feature>
<feature type="transmembrane region" description="Helical" evidence="14">
    <location>
        <begin position="162"/>
        <end position="183"/>
    </location>
</feature>
<dbReference type="AlphaFoldDB" id="A0AAD5BV70"/>
<dbReference type="PANTHER" id="PTHR18640">
    <property type="entry name" value="SOLUTE CARRIER FAMILY 10 MEMBER 7"/>
    <property type="match status" value="1"/>
</dbReference>
<keyword evidence="10 14" id="KW-1133">Transmembrane helix</keyword>
<name>A0AAD5BV70_AMBAR</name>
<evidence type="ECO:0000256" key="11">
    <source>
        <dbReference type="ARBA" id="ARBA00023136"/>
    </source>
</evidence>
<dbReference type="Proteomes" id="UP001206925">
    <property type="component" value="Unassembled WGS sequence"/>
</dbReference>
<dbReference type="FunFam" id="1.20.1530.20:FF:000021">
    <property type="entry name" value="Probable sodium/metabolite cotransporter BASS4, chloroplastic"/>
    <property type="match status" value="1"/>
</dbReference>
<comment type="similarity">
    <text evidence="4">Belongs to the bile acid:sodium symporter (BASS) (TC 2.A.28) family.</text>
</comment>
<comment type="subcellular location">
    <subcellularLocation>
        <location evidence="3">Membrane</location>
        <topology evidence="3">Multi-pass membrane protein</topology>
    </subcellularLocation>
    <subcellularLocation>
        <location evidence="2">Plastid</location>
        <location evidence="2">Chloroplast envelope</location>
    </subcellularLocation>
</comment>
<reference evidence="15" key="1">
    <citation type="submission" date="2022-06" db="EMBL/GenBank/DDBJ databases">
        <title>Uncovering the hologenomic basis of an extraordinary plant invasion.</title>
        <authorList>
            <person name="Bieker V.C."/>
            <person name="Martin M.D."/>
            <person name="Gilbert T."/>
            <person name="Hodgins K."/>
            <person name="Battlay P."/>
            <person name="Petersen B."/>
            <person name="Wilson J."/>
        </authorList>
    </citation>
    <scope>NUCLEOTIDE SEQUENCE</scope>
    <source>
        <strain evidence="15">AA19_3_7</strain>
        <tissue evidence="15">Leaf</tissue>
    </source>
</reference>
<dbReference type="InterPro" id="IPR038770">
    <property type="entry name" value="Na+/solute_symporter_sf"/>
</dbReference>
<feature type="transmembrane region" description="Helical" evidence="14">
    <location>
        <begin position="291"/>
        <end position="313"/>
    </location>
</feature>
<sequence length="480" mass="51830">MAGTLQTLTNLINPLTGTLHLRSLNSKSNKRSFHVINNSLMHKKAHSVTRTLIINNHTNSNQGNGGPDLPAQKSGILSFSAVAEPVLSFASNNFLPLALIGGVALGLANPVPGLTLRSEDISAAAEAWPVGLFGLASILLLTPNLSRIILQLHLQPQEFVTGLALFSCMPTTLSSGVALTRLAGGNAALALAMTVTSSLLAILILPFSISKLIACGLGATVPTEKLFRRLIFTLLIPLMLGKAFRESFKGLADFADNNRKLLSVLSVLLLSWVPWIQVSRSRSLLLMVKPAAFLAAVMMGMLLHLILLGFNAISIRCLCALSGGRKSIFAKKENFTALLLVASQKALPVLVAVVDQLSSTFGESGLLIIPCIAAHLNQIVMDSILVSYWNKNEPLLGNTKYVVLHIPLKCDHSRKPGTKVLSVITYLPCPQLHTNFILKYSNLRKKEITRRKCTSFLLGQASERVQESLCFIGQHNRATT</sequence>
<dbReference type="PANTHER" id="PTHR18640:SF13">
    <property type="entry name" value="SODIUM BILE ACID COTRANSPORTER-RELATED"/>
    <property type="match status" value="1"/>
</dbReference>
<dbReference type="GO" id="GO:0016020">
    <property type="term" value="C:membrane"/>
    <property type="evidence" value="ECO:0007669"/>
    <property type="project" value="UniProtKB-SubCell"/>
</dbReference>
<evidence type="ECO:0000256" key="14">
    <source>
        <dbReference type="SAM" id="Phobius"/>
    </source>
</evidence>
<comment type="caution">
    <text evidence="15">The sequence shown here is derived from an EMBL/GenBank/DDBJ whole genome shotgun (WGS) entry which is preliminary data.</text>
</comment>
<feature type="transmembrane region" description="Helical" evidence="14">
    <location>
        <begin position="261"/>
        <end position="279"/>
    </location>
</feature>
<dbReference type="Pfam" id="PF13593">
    <property type="entry name" value="SBF_like"/>
    <property type="match status" value="1"/>
</dbReference>
<evidence type="ECO:0000256" key="5">
    <source>
        <dbReference type="ARBA" id="ARBA00022448"/>
    </source>
</evidence>
<keyword evidence="7" id="KW-0934">Plastid</keyword>